<proteinExistence type="predicted"/>
<dbReference type="InterPro" id="IPR028082">
    <property type="entry name" value="Peripla_BP_I"/>
</dbReference>
<dbReference type="InterPro" id="IPR010982">
    <property type="entry name" value="Lambda_DNA-bd_dom_sf"/>
</dbReference>
<keyword evidence="2" id="KW-0238">DNA-binding</keyword>
<dbReference type="SUPFAM" id="SSF47413">
    <property type="entry name" value="lambda repressor-like DNA-binding domains"/>
    <property type="match status" value="1"/>
</dbReference>
<keyword evidence="3" id="KW-0804">Transcription</keyword>
<dbReference type="InterPro" id="IPR000843">
    <property type="entry name" value="HTH_LacI"/>
</dbReference>
<dbReference type="Gene3D" id="1.10.260.40">
    <property type="entry name" value="lambda repressor-like DNA-binding domains"/>
    <property type="match status" value="1"/>
</dbReference>
<dbReference type="SMART" id="SM00354">
    <property type="entry name" value="HTH_LACI"/>
    <property type="match status" value="1"/>
</dbReference>
<evidence type="ECO:0000256" key="4">
    <source>
        <dbReference type="SAM" id="MobiDB-lite"/>
    </source>
</evidence>
<dbReference type="PANTHER" id="PTHR30146:SF109">
    <property type="entry name" value="HTH-TYPE TRANSCRIPTIONAL REGULATOR GALS"/>
    <property type="match status" value="1"/>
</dbReference>
<dbReference type="CDD" id="cd06267">
    <property type="entry name" value="PBP1_LacI_sugar_binding-like"/>
    <property type="match status" value="1"/>
</dbReference>
<dbReference type="AlphaFoldDB" id="A0A7W8IKG7"/>
<dbReference type="CDD" id="cd01392">
    <property type="entry name" value="HTH_LacI"/>
    <property type="match status" value="1"/>
</dbReference>
<evidence type="ECO:0000256" key="2">
    <source>
        <dbReference type="ARBA" id="ARBA00023125"/>
    </source>
</evidence>
<keyword evidence="1" id="KW-0805">Transcription regulation</keyword>
<reference evidence="6" key="1">
    <citation type="submission" date="2020-08" db="EMBL/GenBank/DDBJ databases">
        <title>Genomic Encyclopedia of Type Strains, Phase IV (KMG-V): Genome sequencing to study the core and pangenomes of soil and plant-associated prokaryotes.</title>
        <authorList>
            <person name="Whitman W."/>
        </authorList>
    </citation>
    <scope>NUCLEOTIDE SEQUENCE [LARGE SCALE GENOMIC DNA]</scope>
    <source>
        <strain evidence="6">M8UP27</strain>
    </source>
</reference>
<dbReference type="Proteomes" id="UP000568106">
    <property type="component" value="Unassembled WGS sequence"/>
</dbReference>
<keyword evidence="7" id="KW-1185">Reference proteome</keyword>
<evidence type="ECO:0000259" key="5">
    <source>
        <dbReference type="PROSITE" id="PS50932"/>
    </source>
</evidence>
<evidence type="ECO:0000256" key="1">
    <source>
        <dbReference type="ARBA" id="ARBA00023015"/>
    </source>
</evidence>
<evidence type="ECO:0000256" key="3">
    <source>
        <dbReference type="ARBA" id="ARBA00023163"/>
    </source>
</evidence>
<dbReference type="Pfam" id="PF13377">
    <property type="entry name" value="Peripla_BP_3"/>
    <property type="match status" value="1"/>
</dbReference>
<dbReference type="SUPFAM" id="SSF53822">
    <property type="entry name" value="Periplasmic binding protein-like I"/>
    <property type="match status" value="1"/>
</dbReference>
<gene>
    <name evidence="6" type="ORF">HDF09_003529</name>
</gene>
<organism evidence="6 7">
    <name type="scientific">Tunturiibacter empetritectus</name>
    <dbReference type="NCBI Taxonomy" id="3069691"/>
    <lineage>
        <taxon>Bacteria</taxon>
        <taxon>Pseudomonadati</taxon>
        <taxon>Acidobacteriota</taxon>
        <taxon>Terriglobia</taxon>
        <taxon>Terriglobales</taxon>
        <taxon>Acidobacteriaceae</taxon>
        <taxon>Tunturiibacter</taxon>
    </lineage>
</organism>
<dbReference type="EMBL" id="JACHDY010000005">
    <property type="protein sequence ID" value="MBB5318830.1"/>
    <property type="molecule type" value="Genomic_DNA"/>
</dbReference>
<dbReference type="InterPro" id="IPR046335">
    <property type="entry name" value="LacI/GalR-like_sensor"/>
</dbReference>
<protein>
    <submittedName>
        <fullName evidence="6">LacI family transcriptional regulator</fullName>
    </submittedName>
</protein>
<comment type="caution">
    <text evidence="6">The sequence shown here is derived from an EMBL/GenBank/DDBJ whole genome shotgun (WGS) entry which is preliminary data.</text>
</comment>
<sequence length="357" mass="39109">MRGRTKKSAAPESKAQEHKPAGLKVLSDHLGLSMAAISRVLSGAPAARSIPKATQDRILKAAEELNYRPNLFARSLRNRRSQTVGVIVPEVSEGYATLVLSGIEQELMQADYFYFLISHHHREEMIQRSERLFRDRAVEGVIAVDTLLRDRWAIPTVTVSGHHEPKGVTNIVLNHRLAAELAIDHLSGLGHRRLAFIKGQRFSSDTESRWRGIRHAMEKRGLKILPQLVAQLEGEQPTHEPGYLATQKLLACGESFTALFAFNDVSAIGAIKALREAGLRVPQDVSVVGFDDVQSAAFQNPALTTVRQPLRTMGMLAAQTVLLQIGAAAGGNHAQEIVVDPELVVRESTCPPAAGKR</sequence>
<feature type="domain" description="HTH lacI-type" evidence="5">
    <location>
        <begin position="21"/>
        <end position="78"/>
    </location>
</feature>
<dbReference type="Gene3D" id="3.40.50.2300">
    <property type="match status" value="2"/>
</dbReference>
<evidence type="ECO:0000313" key="6">
    <source>
        <dbReference type="EMBL" id="MBB5318830.1"/>
    </source>
</evidence>
<dbReference type="GO" id="GO:0000976">
    <property type="term" value="F:transcription cis-regulatory region binding"/>
    <property type="evidence" value="ECO:0007669"/>
    <property type="project" value="TreeGrafter"/>
</dbReference>
<evidence type="ECO:0000313" key="7">
    <source>
        <dbReference type="Proteomes" id="UP000568106"/>
    </source>
</evidence>
<accession>A0A7W8IKG7</accession>
<dbReference type="PROSITE" id="PS50932">
    <property type="entry name" value="HTH_LACI_2"/>
    <property type="match status" value="1"/>
</dbReference>
<dbReference type="Pfam" id="PF00356">
    <property type="entry name" value="LacI"/>
    <property type="match status" value="1"/>
</dbReference>
<feature type="region of interest" description="Disordered" evidence="4">
    <location>
        <begin position="1"/>
        <end position="21"/>
    </location>
</feature>
<dbReference type="PANTHER" id="PTHR30146">
    <property type="entry name" value="LACI-RELATED TRANSCRIPTIONAL REPRESSOR"/>
    <property type="match status" value="1"/>
</dbReference>
<dbReference type="GO" id="GO:0003700">
    <property type="term" value="F:DNA-binding transcription factor activity"/>
    <property type="evidence" value="ECO:0007669"/>
    <property type="project" value="TreeGrafter"/>
</dbReference>
<name>A0A7W8IKG7_9BACT</name>